<proteinExistence type="inferred from homology"/>
<dbReference type="EMBL" id="BMAT01004776">
    <property type="protein sequence ID" value="GFR80193.1"/>
    <property type="molecule type" value="Genomic_DNA"/>
</dbReference>
<feature type="non-terminal residue" evidence="3">
    <location>
        <position position="84"/>
    </location>
</feature>
<dbReference type="GO" id="GO:0005930">
    <property type="term" value="C:axoneme"/>
    <property type="evidence" value="ECO:0007669"/>
    <property type="project" value="TreeGrafter"/>
</dbReference>
<evidence type="ECO:0000313" key="4">
    <source>
        <dbReference type="Proteomes" id="UP000762676"/>
    </source>
</evidence>
<organism evidence="3 4">
    <name type="scientific">Elysia marginata</name>
    <dbReference type="NCBI Taxonomy" id="1093978"/>
    <lineage>
        <taxon>Eukaryota</taxon>
        <taxon>Metazoa</taxon>
        <taxon>Spiralia</taxon>
        <taxon>Lophotrochozoa</taxon>
        <taxon>Mollusca</taxon>
        <taxon>Gastropoda</taxon>
        <taxon>Heterobranchia</taxon>
        <taxon>Euthyneura</taxon>
        <taxon>Panpulmonata</taxon>
        <taxon>Sacoglossa</taxon>
        <taxon>Placobranchoidea</taxon>
        <taxon>Plakobranchidae</taxon>
        <taxon>Elysia</taxon>
    </lineage>
</organism>
<dbReference type="GO" id="GO:0048487">
    <property type="term" value="F:beta-tubulin binding"/>
    <property type="evidence" value="ECO:0007669"/>
    <property type="project" value="TreeGrafter"/>
</dbReference>
<comment type="caution">
    <text evidence="3">The sequence shown here is derived from an EMBL/GenBank/DDBJ whole genome shotgun (WGS) entry which is preliminary data.</text>
</comment>
<dbReference type="InterPro" id="IPR023247">
    <property type="entry name" value="IC97/Dnai7-like"/>
</dbReference>
<comment type="similarity">
    <text evidence="1">Belongs to the DNAI7 family.</text>
</comment>
<dbReference type="Proteomes" id="UP000762676">
    <property type="component" value="Unassembled WGS sequence"/>
</dbReference>
<dbReference type="Pfam" id="PF15927">
    <property type="entry name" value="Casc1_N"/>
    <property type="match status" value="1"/>
</dbReference>
<gene>
    <name evidence="3" type="ORF">ElyMa_002308500</name>
</gene>
<evidence type="ECO:0000313" key="3">
    <source>
        <dbReference type="EMBL" id="GFR80193.1"/>
    </source>
</evidence>
<accession>A0AAV4G5D0</accession>
<name>A0AAV4G5D0_9GAST</name>
<dbReference type="PANTHER" id="PTHR20929:SF11">
    <property type="entry name" value="DYNEIN AXONEMAL INTERMEDIATE CHAIN 7"/>
    <property type="match status" value="1"/>
</dbReference>
<sequence>LIAELKYLLSDTPPDQLIEKDVVLHNETISELESLVCAKLDLATLQILCDATRLADSETGNLQHVVRNQDVALCVWGNLMKNPR</sequence>
<evidence type="ECO:0000256" key="1">
    <source>
        <dbReference type="ARBA" id="ARBA00024332"/>
    </source>
</evidence>
<protein>
    <submittedName>
        <fullName evidence="3">Protein CASC1</fullName>
    </submittedName>
</protein>
<evidence type="ECO:0000259" key="2">
    <source>
        <dbReference type="Pfam" id="PF15927"/>
    </source>
</evidence>
<feature type="non-terminal residue" evidence="3">
    <location>
        <position position="1"/>
    </location>
</feature>
<dbReference type="InterPro" id="IPR031826">
    <property type="entry name" value="IC97/Casc1_N"/>
</dbReference>
<feature type="domain" description="IC97/Casc1 N-terminal" evidence="2">
    <location>
        <begin position="1"/>
        <end position="84"/>
    </location>
</feature>
<dbReference type="PANTHER" id="PTHR20929">
    <property type="entry name" value="LUNG ADENOMA SUSCEPTIBILITY 1-RELATED"/>
    <property type="match status" value="1"/>
</dbReference>
<reference evidence="3 4" key="1">
    <citation type="journal article" date="2021" name="Elife">
        <title>Chloroplast acquisition without the gene transfer in kleptoplastic sea slugs, Plakobranchus ocellatus.</title>
        <authorList>
            <person name="Maeda T."/>
            <person name="Takahashi S."/>
            <person name="Yoshida T."/>
            <person name="Shimamura S."/>
            <person name="Takaki Y."/>
            <person name="Nagai Y."/>
            <person name="Toyoda A."/>
            <person name="Suzuki Y."/>
            <person name="Arimoto A."/>
            <person name="Ishii H."/>
            <person name="Satoh N."/>
            <person name="Nishiyama T."/>
            <person name="Hasebe M."/>
            <person name="Maruyama T."/>
            <person name="Minagawa J."/>
            <person name="Obokata J."/>
            <person name="Shigenobu S."/>
        </authorList>
    </citation>
    <scope>NUCLEOTIDE SEQUENCE [LARGE SCALE GENOMIC DNA]</scope>
</reference>
<dbReference type="AlphaFoldDB" id="A0AAV4G5D0"/>
<keyword evidence="4" id="KW-1185">Reference proteome</keyword>
<dbReference type="GO" id="GO:0008017">
    <property type="term" value="F:microtubule binding"/>
    <property type="evidence" value="ECO:0007669"/>
    <property type="project" value="TreeGrafter"/>
</dbReference>